<evidence type="ECO:0000256" key="5">
    <source>
        <dbReference type="ARBA" id="ARBA00022839"/>
    </source>
</evidence>
<dbReference type="EMBL" id="CP017415">
    <property type="protein sequence ID" value="AOU98724.1"/>
    <property type="molecule type" value="Genomic_DNA"/>
</dbReference>
<dbReference type="Proteomes" id="UP000095401">
    <property type="component" value="Chromosome"/>
</dbReference>
<dbReference type="GO" id="GO:0046872">
    <property type="term" value="F:metal ion binding"/>
    <property type="evidence" value="ECO:0007669"/>
    <property type="project" value="UniProtKB-KW"/>
</dbReference>
<keyword evidence="5" id="KW-0269">Exonuclease</keyword>
<dbReference type="PIRSF" id="PIRSF005902">
    <property type="entry name" value="DNase_TatD"/>
    <property type="match status" value="1"/>
</dbReference>
<protein>
    <submittedName>
        <fullName evidence="8">Hydrolase TatD</fullName>
    </submittedName>
</protein>
<proteinExistence type="predicted"/>
<dbReference type="PANTHER" id="PTHR10060:SF15">
    <property type="entry name" value="DEOXYRIBONUCLEASE TATDN1"/>
    <property type="match status" value="1"/>
</dbReference>
<evidence type="ECO:0000313" key="8">
    <source>
        <dbReference type="EMBL" id="AOU98724.1"/>
    </source>
</evidence>
<dbReference type="PANTHER" id="PTHR10060">
    <property type="entry name" value="TATD FAMILY DEOXYRIBONUCLEASE"/>
    <property type="match status" value="1"/>
</dbReference>
<organism evidence="8 9">
    <name type="scientific">Acidihalobacter yilgarnensis</name>
    <dbReference type="NCBI Taxonomy" id="2819280"/>
    <lineage>
        <taxon>Bacteria</taxon>
        <taxon>Pseudomonadati</taxon>
        <taxon>Pseudomonadota</taxon>
        <taxon>Gammaproteobacteria</taxon>
        <taxon>Chromatiales</taxon>
        <taxon>Ectothiorhodospiraceae</taxon>
        <taxon>Acidihalobacter</taxon>
    </lineage>
</organism>
<feature type="binding site" evidence="7">
    <location>
        <position position="131"/>
    </location>
    <ligand>
        <name>a divalent metal cation</name>
        <dbReference type="ChEBI" id="CHEBI:60240"/>
        <label>2</label>
    </ligand>
</feature>
<evidence type="ECO:0000256" key="1">
    <source>
        <dbReference type="ARBA" id="ARBA00022490"/>
    </source>
</evidence>
<dbReference type="Pfam" id="PF01026">
    <property type="entry name" value="TatD_DNase"/>
    <property type="match status" value="1"/>
</dbReference>
<keyword evidence="2" id="KW-0540">Nuclease</keyword>
<feature type="binding site" evidence="7">
    <location>
        <position position="95"/>
    </location>
    <ligand>
        <name>a divalent metal cation</name>
        <dbReference type="ChEBI" id="CHEBI:60240"/>
        <label>1</label>
    </ligand>
</feature>
<evidence type="ECO:0000313" key="9">
    <source>
        <dbReference type="Proteomes" id="UP000095401"/>
    </source>
</evidence>
<keyword evidence="4 8" id="KW-0378">Hydrolase</keyword>
<feature type="binding site" evidence="7">
    <location>
        <position position="207"/>
    </location>
    <ligand>
        <name>a divalent metal cation</name>
        <dbReference type="ChEBI" id="CHEBI:60240"/>
        <label>1</label>
    </ligand>
</feature>
<keyword evidence="6" id="KW-0460">Magnesium</keyword>
<dbReference type="AlphaFoldDB" id="A0A1D8IQT0"/>
<accession>A0A1D8IQT0</accession>
<sequence>MELIDICFNFAHSGFRADEHAVLKRALEAGVTRLICTGSDLEDSELSVTLADRYPEHLYATVGVHPHRAVTWGDSTAATLRALANEHPKVRAIGEAGLDFNRDYSPREVQEHVFESQLELAIELGLPAFLHEREAHDRFIAILRHHRDRLSRVVVHCFTGNEDELTAYLDLDLHIGITGWICDERRGHHLREFIRRIPSDRLMIETDAPYLLPRDMRPKPHSRRNEPAYLPHILQAVAEAVGRTPDEVARQSTDTARAFYALD</sequence>
<dbReference type="InterPro" id="IPR032466">
    <property type="entry name" value="Metal_Hydrolase"/>
</dbReference>
<dbReference type="Gene3D" id="3.20.20.140">
    <property type="entry name" value="Metal-dependent hydrolases"/>
    <property type="match status" value="1"/>
</dbReference>
<dbReference type="InterPro" id="IPR001130">
    <property type="entry name" value="TatD-like"/>
</dbReference>
<keyword evidence="1" id="KW-0963">Cytoplasm</keyword>
<keyword evidence="3 7" id="KW-0479">Metal-binding</keyword>
<evidence type="ECO:0000256" key="4">
    <source>
        <dbReference type="ARBA" id="ARBA00022801"/>
    </source>
</evidence>
<evidence type="ECO:0000256" key="2">
    <source>
        <dbReference type="ARBA" id="ARBA00022722"/>
    </source>
</evidence>
<dbReference type="CDD" id="cd01310">
    <property type="entry name" value="TatD_DNAse"/>
    <property type="match status" value="1"/>
</dbReference>
<dbReference type="FunFam" id="3.20.20.140:FF:000018">
    <property type="entry name" value="3'-5' ssDNA/RNA exonuclease TatD"/>
    <property type="match status" value="1"/>
</dbReference>
<keyword evidence="9" id="KW-1185">Reference proteome</keyword>
<evidence type="ECO:0000256" key="6">
    <source>
        <dbReference type="ARBA" id="ARBA00022842"/>
    </source>
</evidence>
<reference evidence="9" key="1">
    <citation type="submission" date="2016-09" db="EMBL/GenBank/DDBJ databases">
        <title>Acidihalobacter prosperus F5.</title>
        <authorList>
            <person name="Khaleque H.N."/>
            <person name="Ramsay J.P."/>
            <person name="Kaksonen A.H."/>
            <person name="Boxall N.J."/>
            <person name="Watkin E.L.J."/>
        </authorList>
    </citation>
    <scope>NUCLEOTIDE SEQUENCE [LARGE SCALE GENOMIC DNA]</scope>
    <source>
        <strain evidence="9">F5</strain>
    </source>
</reference>
<name>A0A1D8IQT0_9GAMM</name>
<feature type="binding site" evidence="7">
    <location>
        <position position="156"/>
    </location>
    <ligand>
        <name>a divalent metal cation</name>
        <dbReference type="ChEBI" id="CHEBI:60240"/>
        <label>2</label>
    </ligand>
</feature>
<gene>
    <name evidence="8" type="ORF">BI364_12795</name>
</gene>
<evidence type="ECO:0000256" key="3">
    <source>
        <dbReference type="ARBA" id="ARBA00022723"/>
    </source>
</evidence>
<dbReference type="RefSeq" id="WP_070079081.1">
    <property type="nucleotide sequence ID" value="NZ_CP017415.1"/>
</dbReference>
<dbReference type="SUPFAM" id="SSF51556">
    <property type="entry name" value="Metallo-dependent hydrolases"/>
    <property type="match status" value="1"/>
</dbReference>
<dbReference type="KEGG" id="aprs:BI364_12795"/>
<evidence type="ECO:0000256" key="7">
    <source>
        <dbReference type="PIRSR" id="PIRSR005902-1"/>
    </source>
</evidence>
<dbReference type="InterPro" id="IPR050891">
    <property type="entry name" value="TatD-type_Hydrolase"/>
</dbReference>
<dbReference type="GO" id="GO:0004527">
    <property type="term" value="F:exonuclease activity"/>
    <property type="evidence" value="ECO:0007669"/>
    <property type="project" value="UniProtKB-KW"/>
</dbReference>